<keyword evidence="1" id="KW-0472">Membrane</keyword>
<reference evidence="2" key="1">
    <citation type="submission" date="2014-12" db="EMBL/GenBank/DDBJ databases">
        <title>Insight into the proteome of Arion vulgaris.</title>
        <authorList>
            <person name="Aradska J."/>
            <person name="Bulat T."/>
            <person name="Smidak R."/>
            <person name="Sarate P."/>
            <person name="Gangsoo J."/>
            <person name="Sialana F."/>
            <person name="Bilban M."/>
            <person name="Lubec G."/>
        </authorList>
    </citation>
    <scope>NUCLEOTIDE SEQUENCE</scope>
    <source>
        <tissue evidence="2">Skin</tissue>
    </source>
</reference>
<dbReference type="AlphaFoldDB" id="A0A0B6Y8C5"/>
<evidence type="ECO:0000313" key="2">
    <source>
        <dbReference type="EMBL" id="CEK52394.1"/>
    </source>
</evidence>
<evidence type="ECO:0000256" key="1">
    <source>
        <dbReference type="SAM" id="Phobius"/>
    </source>
</evidence>
<accession>A0A0B6Y8C5</accession>
<dbReference type="EMBL" id="HACG01005529">
    <property type="protein sequence ID" value="CEK52394.1"/>
    <property type="molecule type" value="Transcribed_RNA"/>
</dbReference>
<name>A0A0B6Y8C5_9EUPU</name>
<proteinExistence type="predicted"/>
<keyword evidence="1" id="KW-0812">Transmembrane</keyword>
<sequence length="76" mass="8586">YIYLGSTILINISYFVQIINSLSCFIFTVNVHHQVPSLYQRLAGPPTAPVNIHHQVPSLYQKLAEPPTSREYLSSV</sequence>
<protein>
    <submittedName>
        <fullName evidence="2">Uncharacterized protein</fullName>
    </submittedName>
</protein>
<feature type="transmembrane region" description="Helical" evidence="1">
    <location>
        <begin position="12"/>
        <end position="31"/>
    </location>
</feature>
<keyword evidence="1" id="KW-1133">Transmembrane helix</keyword>
<gene>
    <name evidence="2" type="primary">ORF16617</name>
</gene>
<organism evidence="2">
    <name type="scientific">Arion vulgaris</name>
    <dbReference type="NCBI Taxonomy" id="1028688"/>
    <lineage>
        <taxon>Eukaryota</taxon>
        <taxon>Metazoa</taxon>
        <taxon>Spiralia</taxon>
        <taxon>Lophotrochozoa</taxon>
        <taxon>Mollusca</taxon>
        <taxon>Gastropoda</taxon>
        <taxon>Heterobranchia</taxon>
        <taxon>Euthyneura</taxon>
        <taxon>Panpulmonata</taxon>
        <taxon>Eupulmonata</taxon>
        <taxon>Stylommatophora</taxon>
        <taxon>Helicina</taxon>
        <taxon>Arionoidea</taxon>
        <taxon>Arionidae</taxon>
        <taxon>Arion</taxon>
    </lineage>
</organism>
<feature type="non-terminal residue" evidence="2">
    <location>
        <position position="1"/>
    </location>
</feature>